<dbReference type="RefSeq" id="WP_371568653.1">
    <property type="nucleotide sequence ID" value="NZ_JASMRN010000003.1"/>
</dbReference>
<gene>
    <name evidence="1" type="ORF">QO192_05100</name>
</gene>
<dbReference type="EMBL" id="JASMRN010000003">
    <property type="protein sequence ID" value="MEZ7514660.1"/>
    <property type="molecule type" value="Genomic_DNA"/>
</dbReference>
<sequence length="62" mass="6929">MRAVTSTVVGFGIAIIILQAAQNDNPPLRIRTSQWAEDFCKLKTQADPDGTKLVKEIRQNFL</sequence>
<proteinExistence type="predicted"/>
<reference evidence="1 2" key="1">
    <citation type="submission" date="2023-05" db="EMBL/GenBank/DDBJ databases">
        <title>Adaptations of aquatic viruses from atmosphere-close ecosystems of the Central Arctic Ocean.</title>
        <authorList>
            <person name="Rahlff J."/>
            <person name="Holmfeldt K."/>
        </authorList>
    </citation>
    <scope>NUCLEOTIDE SEQUENCE [LARGE SCALE GENOMIC DNA]</scope>
    <source>
        <strain evidence="1 2">Arc14</strain>
    </source>
</reference>
<protein>
    <submittedName>
        <fullName evidence="1">Uncharacterized protein</fullName>
    </submittedName>
</protein>
<accession>A0ABV4KAK5</accession>
<organism evidence="1 2">
    <name type="scientific">Flavobacterium frigidarium</name>
    <dbReference type="NCBI Taxonomy" id="99286"/>
    <lineage>
        <taxon>Bacteria</taxon>
        <taxon>Pseudomonadati</taxon>
        <taxon>Bacteroidota</taxon>
        <taxon>Flavobacteriia</taxon>
        <taxon>Flavobacteriales</taxon>
        <taxon>Flavobacteriaceae</taxon>
        <taxon>Flavobacterium</taxon>
    </lineage>
</organism>
<dbReference type="Proteomes" id="UP001568894">
    <property type="component" value="Unassembled WGS sequence"/>
</dbReference>
<comment type="caution">
    <text evidence="1">The sequence shown here is derived from an EMBL/GenBank/DDBJ whole genome shotgun (WGS) entry which is preliminary data.</text>
</comment>
<evidence type="ECO:0000313" key="2">
    <source>
        <dbReference type="Proteomes" id="UP001568894"/>
    </source>
</evidence>
<evidence type="ECO:0000313" key="1">
    <source>
        <dbReference type="EMBL" id="MEZ7514660.1"/>
    </source>
</evidence>
<name>A0ABV4KAK5_9FLAO</name>
<keyword evidence="2" id="KW-1185">Reference proteome</keyword>